<name>A0A1T1H1F6_9GAMM</name>
<dbReference type="Proteomes" id="UP000191160">
    <property type="component" value="Unassembled WGS sequence"/>
</dbReference>
<dbReference type="GO" id="GO:0003700">
    <property type="term" value="F:DNA-binding transcription factor activity"/>
    <property type="evidence" value="ECO:0007669"/>
    <property type="project" value="InterPro"/>
</dbReference>
<dbReference type="RefSeq" id="WP_078189999.1">
    <property type="nucleotide sequence ID" value="NZ_JAMCOZ010000014.1"/>
</dbReference>
<dbReference type="Gene3D" id="1.10.10.10">
    <property type="entry name" value="Winged helix-like DNA-binding domain superfamily/Winged helix DNA-binding domain"/>
    <property type="match status" value="1"/>
</dbReference>
<evidence type="ECO:0000313" key="7">
    <source>
        <dbReference type="EMBL" id="OOV83530.1"/>
    </source>
</evidence>
<gene>
    <name evidence="7" type="ORF">B1202_07775</name>
</gene>
<reference evidence="7 8" key="1">
    <citation type="submission" date="2017-02" db="EMBL/GenBank/DDBJ databases">
        <title>Acinetobacter sp. ANC 4945, whole genome shotgun sequencing project.</title>
        <authorList>
            <person name="Radolfova-Krizova L."/>
            <person name="Al Atrouni A."/>
            <person name="Nemec A."/>
        </authorList>
    </citation>
    <scope>NUCLEOTIDE SEQUENCE [LARGE SCALE GENOMIC DNA]</scope>
    <source>
        <strain evidence="7 8">ANC 4945</strain>
    </source>
</reference>
<dbReference type="GO" id="GO:0003677">
    <property type="term" value="F:DNA binding"/>
    <property type="evidence" value="ECO:0007669"/>
    <property type="project" value="UniProtKB-KW"/>
</dbReference>
<keyword evidence="3" id="KW-0238">DNA-binding</keyword>
<dbReference type="InterPro" id="IPR000847">
    <property type="entry name" value="LysR_HTH_N"/>
</dbReference>
<dbReference type="Gene3D" id="3.40.190.290">
    <property type="match status" value="1"/>
</dbReference>
<feature type="domain" description="HTH lysR-type" evidence="6">
    <location>
        <begin position="1"/>
        <end position="58"/>
    </location>
</feature>
<evidence type="ECO:0000259" key="6">
    <source>
        <dbReference type="PROSITE" id="PS50931"/>
    </source>
</evidence>
<evidence type="ECO:0000256" key="3">
    <source>
        <dbReference type="ARBA" id="ARBA00023125"/>
    </source>
</evidence>
<dbReference type="Pfam" id="PF00126">
    <property type="entry name" value="HTH_1"/>
    <property type="match status" value="1"/>
</dbReference>
<dbReference type="PANTHER" id="PTHR30293:SF0">
    <property type="entry name" value="NITROGEN ASSIMILATION REGULATORY PROTEIN NAC"/>
    <property type="match status" value="1"/>
</dbReference>
<dbReference type="SUPFAM" id="SSF53850">
    <property type="entry name" value="Periplasmic binding protein-like II"/>
    <property type="match status" value="1"/>
</dbReference>
<evidence type="ECO:0000256" key="5">
    <source>
        <dbReference type="ARBA" id="ARBA00023163"/>
    </source>
</evidence>
<dbReference type="GO" id="GO:2000142">
    <property type="term" value="P:regulation of DNA-templated transcription initiation"/>
    <property type="evidence" value="ECO:0007669"/>
    <property type="project" value="TreeGrafter"/>
</dbReference>
<protein>
    <submittedName>
        <fullName evidence="7">LysR family transcriptional regulator</fullName>
    </submittedName>
</protein>
<evidence type="ECO:0000313" key="8">
    <source>
        <dbReference type="Proteomes" id="UP000191160"/>
    </source>
</evidence>
<dbReference type="PROSITE" id="PS50931">
    <property type="entry name" value="HTH_LYSR"/>
    <property type="match status" value="1"/>
</dbReference>
<keyword evidence="5" id="KW-0804">Transcription</keyword>
<comment type="similarity">
    <text evidence="1">Belongs to the LysR transcriptional regulatory family.</text>
</comment>
<evidence type="ECO:0000256" key="1">
    <source>
        <dbReference type="ARBA" id="ARBA00009437"/>
    </source>
</evidence>
<dbReference type="InterPro" id="IPR036390">
    <property type="entry name" value="WH_DNA-bd_sf"/>
</dbReference>
<dbReference type="AlphaFoldDB" id="A0A1T1H1F6"/>
<dbReference type="SUPFAM" id="SSF46785">
    <property type="entry name" value="Winged helix' DNA-binding domain"/>
    <property type="match status" value="1"/>
</dbReference>
<dbReference type="FunFam" id="1.10.10.10:FF:000001">
    <property type="entry name" value="LysR family transcriptional regulator"/>
    <property type="match status" value="1"/>
</dbReference>
<keyword evidence="4" id="KW-0010">Activator</keyword>
<dbReference type="InterPro" id="IPR036388">
    <property type="entry name" value="WH-like_DNA-bd_sf"/>
</dbReference>
<evidence type="ECO:0000256" key="2">
    <source>
        <dbReference type="ARBA" id="ARBA00023015"/>
    </source>
</evidence>
<proteinExistence type="inferred from homology"/>
<dbReference type="Pfam" id="PF03466">
    <property type="entry name" value="LysR_substrate"/>
    <property type="match status" value="1"/>
</dbReference>
<dbReference type="PANTHER" id="PTHR30293">
    <property type="entry name" value="TRANSCRIPTIONAL REGULATORY PROTEIN NAC-RELATED"/>
    <property type="match status" value="1"/>
</dbReference>
<evidence type="ECO:0000256" key="4">
    <source>
        <dbReference type="ARBA" id="ARBA00023159"/>
    </source>
</evidence>
<sequence>MELKQLKYFITIVESGSLGKAAQKLEVGTSALSQQIAKLEDELCTRLLQRNSTGVTPTPSGLAFFKQAQLSLRHIQYAVEAAHSSRLTGHVSVGFSPSIASVLGIPFMQLMSQRYPDIKIHLVESLSGNLTNLVNSRQLDIAIIFTQDVDVNWAVQPLLKEQMFLMANSCLLKSFGFDQCIQEGRIDLEKINRLPLVLPSQRHGLRKFLDQKVEGLDVNYEIDGLHLLMNCVSNLNLATIQPVSAHFDYLKTDICLLKVVEPELDRVNYLISLSEEELSPASLATKVAIKSCVKELINNGLWPSAELLDF</sequence>
<accession>A0A1T1H1F6</accession>
<keyword evidence="2" id="KW-0805">Transcription regulation</keyword>
<comment type="caution">
    <text evidence="7">The sequence shown here is derived from an EMBL/GenBank/DDBJ whole genome shotgun (WGS) entry which is preliminary data.</text>
</comment>
<dbReference type="InterPro" id="IPR005119">
    <property type="entry name" value="LysR_subst-bd"/>
</dbReference>
<organism evidence="7 8">
    <name type="scientific">Acinetobacter amyesii</name>
    <dbReference type="NCBI Taxonomy" id="2942470"/>
    <lineage>
        <taxon>Bacteria</taxon>
        <taxon>Pseudomonadati</taxon>
        <taxon>Pseudomonadota</taxon>
        <taxon>Gammaproteobacteria</taxon>
        <taxon>Moraxellales</taxon>
        <taxon>Moraxellaceae</taxon>
        <taxon>Acinetobacter</taxon>
    </lineage>
</organism>
<dbReference type="EMBL" id="MVKX01000004">
    <property type="protein sequence ID" value="OOV83530.1"/>
    <property type="molecule type" value="Genomic_DNA"/>
</dbReference>
<keyword evidence="8" id="KW-1185">Reference proteome</keyword>